<dbReference type="GO" id="GO:0017116">
    <property type="term" value="F:single-stranded DNA helicase activity"/>
    <property type="evidence" value="ECO:0007669"/>
    <property type="project" value="TreeGrafter"/>
</dbReference>
<organism evidence="8 9">
    <name type="scientific">Candidatus Desulfatibia vada</name>
    <dbReference type="NCBI Taxonomy" id="2841696"/>
    <lineage>
        <taxon>Bacteria</taxon>
        <taxon>Pseudomonadati</taxon>
        <taxon>Thermodesulfobacteriota</taxon>
        <taxon>Desulfobacteria</taxon>
        <taxon>Desulfobacterales</taxon>
        <taxon>Desulfobacterales incertae sedis</taxon>
        <taxon>Candidatus Desulfatibia</taxon>
    </lineage>
</organism>
<dbReference type="InterPro" id="IPR003593">
    <property type="entry name" value="AAA+_ATPase"/>
</dbReference>
<proteinExistence type="inferred from homology"/>
<dbReference type="Gene3D" id="1.10.8.60">
    <property type="match status" value="1"/>
</dbReference>
<keyword evidence="5" id="KW-0547">Nucleotide-binding</keyword>
<evidence type="ECO:0000256" key="3">
    <source>
        <dbReference type="ARBA" id="ARBA00020776"/>
    </source>
</evidence>
<evidence type="ECO:0000313" key="8">
    <source>
        <dbReference type="EMBL" id="MBC8433857.1"/>
    </source>
</evidence>
<dbReference type="InterPro" id="IPR027417">
    <property type="entry name" value="P-loop_NTPase"/>
</dbReference>
<evidence type="ECO:0000313" key="9">
    <source>
        <dbReference type="Proteomes" id="UP000605201"/>
    </source>
</evidence>
<evidence type="ECO:0000256" key="1">
    <source>
        <dbReference type="ARBA" id="ARBA00002393"/>
    </source>
</evidence>
<evidence type="ECO:0000256" key="2">
    <source>
        <dbReference type="ARBA" id="ARBA00008959"/>
    </source>
</evidence>
<comment type="caution">
    <text evidence="8">The sequence shown here is derived from an EMBL/GenBank/DDBJ whole genome shotgun (WGS) entry which is preliminary data.</text>
</comment>
<evidence type="ECO:0000256" key="5">
    <source>
        <dbReference type="ARBA" id="ARBA00022741"/>
    </source>
</evidence>
<feature type="domain" description="AAA+ ATPase" evidence="7">
    <location>
        <begin position="30"/>
        <end position="147"/>
    </location>
</feature>
<dbReference type="InterPro" id="IPR008921">
    <property type="entry name" value="DNA_pol3_clamp-load_cplx_C"/>
</dbReference>
<dbReference type="GO" id="GO:0008047">
    <property type="term" value="F:enzyme activator activity"/>
    <property type="evidence" value="ECO:0007669"/>
    <property type="project" value="TreeGrafter"/>
</dbReference>
<dbReference type="GO" id="GO:0006261">
    <property type="term" value="P:DNA-templated DNA replication"/>
    <property type="evidence" value="ECO:0007669"/>
    <property type="project" value="TreeGrafter"/>
</dbReference>
<dbReference type="Gene3D" id="1.20.272.10">
    <property type="match status" value="1"/>
</dbReference>
<sequence length="433" mass="48016">MRPGHLDEFVGQKHAVGPGTLIRHAVEQDRIFSMILWGPPGCGKTTLARILAAETSSHFVQFSAVLSGIKQIRSVIEEAGKQQSLYRKKTVLFVDEIHRFNKAQQDAFLHHVESGLITLIGATTENPSFEVIPALMSRCRVITLNALGPDELEVIIDSALKARRRGLGTMALTIDPQALSHLIRIADGDARAALNSLEIAASLAVSGKDPNQEGTTAGITLENLEKALEQKALGYDKDGEEHYNLISALHKSLRGSDPDAALYWLSRMLAAGEDPFYIARRMVRFASEDVGNADPYALRFALSAMEAFRFLGHPEGELALAQAAVYLATAPKSNSIYKAYAEVKTCIRNTGTLPVPFSVRNAPTDLMKELGYGKDYKYAHDYKNAYVPQQYLPDKLKGRRFYSPTGRGYEKIIKQRLDRWRSLKDRQKQGKNS</sequence>
<dbReference type="InterPro" id="IPR003959">
    <property type="entry name" value="ATPase_AAA_core"/>
</dbReference>
<dbReference type="GO" id="GO:0005524">
    <property type="term" value="F:ATP binding"/>
    <property type="evidence" value="ECO:0007669"/>
    <property type="project" value="UniProtKB-KW"/>
</dbReference>
<dbReference type="SUPFAM" id="SSF52540">
    <property type="entry name" value="P-loop containing nucleoside triphosphate hydrolases"/>
    <property type="match status" value="1"/>
</dbReference>
<dbReference type="Pfam" id="PF12002">
    <property type="entry name" value="MgsA_C"/>
    <property type="match status" value="1"/>
</dbReference>
<dbReference type="FunFam" id="1.20.272.10:FF:000001">
    <property type="entry name" value="Putative AAA family ATPase"/>
    <property type="match status" value="1"/>
</dbReference>
<dbReference type="AlphaFoldDB" id="A0A8J6P6X1"/>
<dbReference type="Pfam" id="PF16193">
    <property type="entry name" value="AAA_assoc_2"/>
    <property type="match status" value="1"/>
</dbReference>
<accession>A0A8J6P6X1</accession>
<dbReference type="Gene3D" id="3.40.50.300">
    <property type="entry name" value="P-loop containing nucleotide triphosphate hydrolases"/>
    <property type="match status" value="1"/>
</dbReference>
<gene>
    <name evidence="8" type="ORF">H8D96_18250</name>
</gene>
<dbReference type="FunFam" id="3.40.50.300:FF:000137">
    <property type="entry name" value="Replication-associated recombination protein A"/>
    <property type="match status" value="1"/>
</dbReference>
<evidence type="ECO:0000256" key="4">
    <source>
        <dbReference type="ARBA" id="ARBA00022705"/>
    </source>
</evidence>
<dbReference type="Pfam" id="PF00004">
    <property type="entry name" value="AAA"/>
    <property type="match status" value="1"/>
</dbReference>
<dbReference type="CDD" id="cd00009">
    <property type="entry name" value="AAA"/>
    <property type="match status" value="1"/>
</dbReference>
<dbReference type="CDD" id="cd18139">
    <property type="entry name" value="HLD_clamp_RarA"/>
    <property type="match status" value="1"/>
</dbReference>
<comment type="similarity">
    <text evidence="2">Belongs to the AAA ATPase family. RarA/MGS1/WRNIP1 subfamily.</text>
</comment>
<dbReference type="InterPro" id="IPR021886">
    <property type="entry name" value="MgsA_C"/>
</dbReference>
<keyword evidence="6" id="KW-0067">ATP-binding</keyword>
<dbReference type="PANTHER" id="PTHR13779:SF7">
    <property type="entry name" value="ATPASE WRNIP1"/>
    <property type="match status" value="1"/>
</dbReference>
<dbReference type="PANTHER" id="PTHR13779">
    <property type="entry name" value="WERNER HELICASE-INTERACTING PROTEIN 1 FAMILY MEMBER"/>
    <property type="match status" value="1"/>
</dbReference>
<dbReference type="SMART" id="SM00382">
    <property type="entry name" value="AAA"/>
    <property type="match status" value="1"/>
</dbReference>
<comment type="function">
    <text evidence="1">DNA-dependent ATPase that plays important roles in cellular responses to stalled DNA replication processes.</text>
</comment>
<keyword evidence="4" id="KW-0235">DNA replication</keyword>
<dbReference type="InterPro" id="IPR032423">
    <property type="entry name" value="AAA_assoc_2"/>
</dbReference>
<dbReference type="EMBL" id="JACNIG010000345">
    <property type="protein sequence ID" value="MBC8433857.1"/>
    <property type="molecule type" value="Genomic_DNA"/>
</dbReference>
<name>A0A8J6P6X1_9BACT</name>
<dbReference type="FunFam" id="1.10.3710.10:FF:000004">
    <property type="entry name" value="Putative ATPase, AAA family"/>
    <property type="match status" value="1"/>
</dbReference>
<reference evidence="8 9" key="1">
    <citation type="submission" date="2020-08" db="EMBL/GenBank/DDBJ databases">
        <title>Bridging the membrane lipid divide: bacteria of the FCB group superphylum have the potential to synthesize archaeal ether lipids.</title>
        <authorList>
            <person name="Villanueva L."/>
            <person name="Von Meijenfeldt F.A.B."/>
            <person name="Westbye A.B."/>
            <person name="Yadav S."/>
            <person name="Hopmans E.C."/>
            <person name="Dutilh B.E."/>
            <person name="Sinninghe Damste J.S."/>
        </authorList>
    </citation>
    <scope>NUCLEOTIDE SEQUENCE [LARGE SCALE GENOMIC DNA]</scope>
    <source>
        <strain evidence="8">NIOZ-UU17</strain>
    </source>
</reference>
<dbReference type="GO" id="GO:0016887">
    <property type="term" value="F:ATP hydrolysis activity"/>
    <property type="evidence" value="ECO:0007669"/>
    <property type="project" value="InterPro"/>
</dbReference>
<protein>
    <recommendedName>
        <fullName evidence="3">Replication-associated recombination protein A</fullName>
    </recommendedName>
</protein>
<evidence type="ECO:0000256" key="6">
    <source>
        <dbReference type="ARBA" id="ARBA00022840"/>
    </source>
</evidence>
<dbReference type="Gene3D" id="1.10.3710.10">
    <property type="entry name" value="DNA polymerase III clamp loader subunits, C-terminal domain"/>
    <property type="match status" value="1"/>
</dbReference>
<evidence type="ECO:0000259" key="7">
    <source>
        <dbReference type="SMART" id="SM00382"/>
    </source>
</evidence>
<dbReference type="GO" id="GO:0003677">
    <property type="term" value="F:DNA binding"/>
    <property type="evidence" value="ECO:0007669"/>
    <property type="project" value="InterPro"/>
</dbReference>
<dbReference type="InterPro" id="IPR051314">
    <property type="entry name" value="AAA_ATPase_RarA/MGS1/WRNIP1"/>
</dbReference>
<dbReference type="GO" id="GO:0000731">
    <property type="term" value="P:DNA synthesis involved in DNA repair"/>
    <property type="evidence" value="ECO:0007669"/>
    <property type="project" value="TreeGrafter"/>
</dbReference>
<dbReference type="SUPFAM" id="SSF48019">
    <property type="entry name" value="post-AAA+ oligomerization domain-like"/>
    <property type="match status" value="1"/>
</dbReference>
<dbReference type="Proteomes" id="UP000605201">
    <property type="component" value="Unassembled WGS sequence"/>
</dbReference>